<feature type="compositionally biased region" description="Acidic residues" evidence="1">
    <location>
        <begin position="109"/>
        <end position="128"/>
    </location>
</feature>
<dbReference type="GO" id="GO:0000155">
    <property type="term" value="F:phosphorelay sensor kinase activity"/>
    <property type="evidence" value="ECO:0007669"/>
    <property type="project" value="InterPro"/>
</dbReference>
<feature type="non-terminal residue" evidence="3">
    <location>
        <position position="160"/>
    </location>
</feature>
<proteinExistence type="predicted"/>
<dbReference type="InterPro" id="IPR037052">
    <property type="entry name" value="CheA-like_P2_sf"/>
</dbReference>
<protein>
    <recommendedName>
        <fullName evidence="2">Chemotaxis protein CheA P2 response regulator-binding domain-containing protein</fullName>
    </recommendedName>
</protein>
<evidence type="ECO:0000313" key="3">
    <source>
        <dbReference type="EMBL" id="GAH05569.1"/>
    </source>
</evidence>
<dbReference type="Gene3D" id="3.30.70.1110">
    <property type="entry name" value="Histidine kinase CheA-like, P2 response regulator-binding domain"/>
    <property type="match status" value="1"/>
</dbReference>
<sequence>QAAEPADDAIVRMVIRFRDGLQLADLKAQLIVNRLAGLADVKSTQPALDSLPEDEQLEEFEIRLETHEDLESLRAAADVDGVESIDFPGVSAEPAVAVDPEVPSQQDSPDVEPTDHPEDDGELTDESEAASPVADSELQHGEWSDGFRGPDLLHGYISNL</sequence>
<dbReference type="InterPro" id="IPR035891">
    <property type="entry name" value="CheY-binding_CheA"/>
</dbReference>
<dbReference type="InterPro" id="IPR010808">
    <property type="entry name" value="CheA_P2-bd"/>
</dbReference>
<name>X1DKN7_9ZZZZ</name>
<gene>
    <name evidence="3" type="ORF">S01H4_62226</name>
</gene>
<organism evidence="3">
    <name type="scientific">marine sediment metagenome</name>
    <dbReference type="NCBI Taxonomy" id="412755"/>
    <lineage>
        <taxon>unclassified sequences</taxon>
        <taxon>metagenomes</taxon>
        <taxon>ecological metagenomes</taxon>
    </lineage>
</organism>
<feature type="non-terminal residue" evidence="3">
    <location>
        <position position="1"/>
    </location>
</feature>
<comment type="caution">
    <text evidence="3">The sequence shown here is derived from an EMBL/GenBank/DDBJ whole genome shotgun (WGS) entry which is preliminary data.</text>
</comment>
<dbReference type="SUPFAM" id="SSF55052">
    <property type="entry name" value="CheY-binding domain of CheA"/>
    <property type="match status" value="1"/>
</dbReference>
<evidence type="ECO:0000256" key="1">
    <source>
        <dbReference type="SAM" id="MobiDB-lite"/>
    </source>
</evidence>
<feature type="region of interest" description="Disordered" evidence="1">
    <location>
        <begin position="85"/>
        <end position="150"/>
    </location>
</feature>
<dbReference type="Pfam" id="PF07194">
    <property type="entry name" value="P2"/>
    <property type="match status" value="1"/>
</dbReference>
<evidence type="ECO:0000259" key="2">
    <source>
        <dbReference type="Pfam" id="PF07194"/>
    </source>
</evidence>
<feature type="domain" description="Chemotaxis protein CheA P2 response regulator-binding" evidence="2">
    <location>
        <begin position="12"/>
        <end position="86"/>
    </location>
</feature>
<dbReference type="EMBL" id="BART01037084">
    <property type="protein sequence ID" value="GAH05569.1"/>
    <property type="molecule type" value="Genomic_DNA"/>
</dbReference>
<accession>X1DKN7</accession>
<reference evidence="3" key="1">
    <citation type="journal article" date="2014" name="Front. Microbiol.">
        <title>High frequency of phylogenetically diverse reductive dehalogenase-homologous genes in deep subseafloor sedimentary metagenomes.</title>
        <authorList>
            <person name="Kawai M."/>
            <person name="Futagami T."/>
            <person name="Toyoda A."/>
            <person name="Takaki Y."/>
            <person name="Nishi S."/>
            <person name="Hori S."/>
            <person name="Arai W."/>
            <person name="Tsubouchi T."/>
            <person name="Morono Y."/>
            <person name="Uchiyama I."/>
            <person name="Ito T."/>
            <person name="Fujiyama A."/>
            <person name="Inagaki F."/>
            <person name="Takami H."/>
        </authorList>
    </citation>
    <scope>NUCLEOTIDE SEQUENCE</scope>
    <source>
        <strain evidence="3">Expedition CK06-06</strain>
    </source>
</reference>
<dbReference type="AlphaFoldDB" id="X1DKN7"/>